<feature type="compositionally biased region" description="Low complexity" evidence="1">
    <location>
        <begin position="362"/>
        <end position="376"/>
    </location>
</feature>
<keyword evidence="2" id="KW-1185">Reference proteome</keyword>
<evidence type="ECO:0000313" key="3">
    <source>
        <dbReference type="WBParaSite" id="ACRNAN_scaffold3995.g6825.t1"/>
    </source>
</evidence>
<feature type="compositionally biased region" description="Basic and acidic residues" evidence="1">
    <location>
        <begin position="394"/>
        <end position="406"/>
    </location>
</feature>
<proteinExistence type="predicted"/>
<dbReference type="InterPro" id="IPR057233">
    <property type="entry name" value="DUF7911"/>
</dbReference>
<dbReference type="WBParaSite" id="ACRNAN_scaffold3995.g6825.t1">
    <property type="protein sequence ID" value="ACRNAN_scaffold3995.g6825.t1"/>
    <property type="gene ID" value="ACRNAN_scaffold3995.g6825"/>
</dbReference>
<organism evidence="2 3">
    <name type="scientific">Acrobeloides nanus</name>
    <dbReference type="NCBI Taxonomy" id="290746"/>
    <lineage>
        <taxon>Eukaryota</taxon>
        <taxon>Metazoa</taxon>
        <taxon>Ecdysozoa</taxon>
        <taxon>Nematoda</taxon>
        <taxon>Chromadorea</taxon>
        <taxon>Rhabditida</taxon>
        <taxon>Tylenchina</taxon>
        <taxon>Cephalobomorpha</taxon>
        <taxon>Cephaloboidea</taxon>
        <taxon>Cephalobidae</taxon>
        <taxon>Acrobeloides</taxon>
    </lineage>
</organism>
<evidence type="ECO:0000256" key="1">
    <source>
        <dbReference type="SAM" id="MobiDB-lite"/>
    </source>
</evidence>
<sequence>MDIGQTVGQKWHDVDTKIFLNHDDSDFVLYGLTQDCQLFFARADQLHLLNQLRVQPRVTYCLPELVQLHWRELHTSESIGLELIFKRASHQICALPLEFPSKHALAGNVLFSYSISSAMNYARCSYITNTSFVMEPDLSFMDSTFGDVIYFVDPQSTGSFWTIRQFKLDRDGLRHSLETFIVKNYAESHKQHRLHTHKASEFLLGLDAQRRKLLAIHRHTKQATSVCAYDLLFRPHKAHIREHIFEAHGHAHKYRINSFAADGNFSIFGEFHQVNRDHFNTMIKLVDLSQNNTGVCLFQLPFLVEIGLIRLKSLENLKQNKLPPFARPQIPHKQLDHDRKGNKSSHHHAHPPSIHETHHRQTTLPTTKPATTTSSSFLEPHIVKPSKPSSVKNTENEKEFAEKEESNELGFLTEITTKEIGKEEQKDGLETEASGEQPIDEAEHILRTAAEQNITTE</sequence>
<accession>A0A914DUQ2</accession>
<name>A0A914DUQ2_9BILA</name>
<reference evidence="3" key="1">
    <citation type="submission" date="2022-11" db="UniProtKB">
        <authorList>
            <consortium name="WormBaseParasite"/>
        </authorList>
    </citation>
    <scope>IDENTIFICATION</scope>
</reference>
<evidence type="ECO:0000313" key="2">
    <source>
        <dbReference type="Proteomes" id="UP000887540"/>
    </source>
</evidence>
<protein>
    <submittedName>
        <fullName evidence="3">Uncharacterized protein</fullName>
    </submittedName>
</protein>
<dbReference type="Pfam" id="PF25492">
    <property type="entry name" value="DUF7911"/>
    <property type="match status" value="1"/>
</dbReference>
<feature type="region of interest" description="Disordered" evidence="1">
    <location>
        <begin position="322"/>
        <end position="442"/>
    </location>
</feature>
<feature type="compositionally biased region" description="Basic and acidic residues" evidence="1">
    <location>
        <begin position="416"/>
        <end position="429"/>
    </location>
</feature>
<dbReference type="Proteomes" id="UP000887540">
    <property type="component" value="Unplaced"/>
</dbReference>
<dbReference type="AlphaFoldDB" id="A0A914DUQ2"/>